<sequence>MTKLNGTSGQLFAGIADSINARGTVRSGKSTTGQGSADPGFHDLLHTVSNLAKRALNESGNEAAVKSGTLRAHLAQLTERDEPKDETVDDRADSTERPQASVKHDPLDLAPKAEVQSRLTLPTTVGQEFAIVPVIRPQAQPLSGEKKDAPARSERSPGGRELSAASVAKAQTADIAQAGTRTHVAAPQAATVPQDNASAAKAMPGASGFEAVTATIERAAKASARDALPEATKVTVVQQETHLPPVAQFTAPQQVANAVVTELESSAAPKSSAAPDLASAQGNAPDQPLKVLTINLEPPALGNVTVRLRLVGEAVSVHLAADRKDTSQMLDQQRDSIREVMQSAGYVAEVAPVQHGALDGFQSGAGQPQPSLSGQPQSQSAQGAFDGSSASSGQSDGGARQARDEGQPNQETRHEQDVAQRTRRGPVYL</sequence>
<keyword evidence="3" id="KW-0282">Flagellum</keyword>
<evidence type="ECO:0000313" key="3">
    <source>
        <dbReference type="EMBL" id="GLR85179.1"/>
    </source>
</evidence>
<feature type="compositionally biased region" description="Basic and acidic residues" evidence="1">
    <location>
        <begin position="144"/>
        <end position="158"/>
    </location>
</feature>
<evidence type="ECO:0000256" key="1">
    <source>
        <dbReference type="SAM" id="MobiDB-lite"/>
    </source>
</evidence>
<feature type="region of interest" description="Disordered" evidence="1">
    <location>
        <begin position="16"/>
        <end position="41"/>
    </location>
</feature>
<organism evidence="3 4">
    <name type="scientific">Bradyrhizobium iriomotense</name>
    <dbReference type="NCBI Taxonomy" id="441950"/>
    <lineage>
        <taxon>Bacteria</taxon>
        <taxon>Pseudomonadati</taxon>
        <taxon>Pseudomonadota</taxon>
        <taxon>Alphaproteobacteria</taxon>
        <taxon>Hyphomicrobiales</taxon>
        <taxon>Nitrobacteraceae</taxon>
        <taxon>Bradyrhizobium</taxon>
    </lineage>
</organism>
<name>A0ABQ6ASI2_9BRAD</name>
<feature type="compositionally biased region" description="Basic and acidic residues" evidence="1">
    <location>
        <begin position="401"/>
        <end position="420"/>
    </location>
</feature>
<dbReference type="Pfam" id="PF02120">
    <property type="entry name" value="Flg_hook"/>
    <property type="match status" value="1"/>
</dbReference>
<feature type="region of interest" description="Disordered" evidence="1">
    <location>
        <begin position="140"/>
        <end position="169"/>
    </location>
</feature>
<keyword evidence="3" id="KW-0966">Cell projection</keyword>
<reference evidence="4" key="1">
    <citation type="journal article" date="2019" name="Int. J. Syst. Evol. Microbiol.">
        <title>The Global Catalogue of Microorganisms (GCM) 10K type strain sequencing project: providing services to taxonomists for standard genome sequencing and annotation.</title>
        <authorList>
            <consortium name="The Broad Institute Genomics Platform"/>
            <consortium name="The Broad Institute Genome Sequencing Center for Infectious Disease"/>
            <person name="Wu L."/>
            <person name="Ma J."/>
        </authorList>
    </citation>
    <scope>NUCLEOTIDE SEQUENCE [LARGE SCALE GENOMIC DNA]</scope>
    <source>
        <strain evidence="4">NBRC 102520</strain>
    </source>
</reference>
<dbReference type="RefSeq" id="WP_284264045.1">
    <property type="nucleotide sequence ID" value="NZ_BSOW01000005.1"/>
</dbReference>
<feature type="compositionally biased region" description="Low complexity" evidence="1">
    <location>
        <begin position="362"/>
        <end position="400"/>
    </location>
</feature>
<dbReference type="Gene3D" id="3.30.750.140">
    <property type="match status" value="1"/>
</dbReference>
<evidence type="ECO:0000313" key="4">
    <source>
        <dbReference type="Proteomes" id="UP001156905"/>
    </source>
</evidence>
<proteinExistence type="predicted"/>
<feature type="domain" description="Flagellar hook-length control protein-like C-terminal" evidence="2">
    <location>
        <begin position="283"/>
        <end position="356"/>
    </location>
</feature>
<dbReference type="InterPro" id="IPR021136">
    <property type="entry name" value="Flagellar_hook_control-like_C"/>
</dbReference>
<dbReference type="CDD" id="cd17470">
    <property type="entry name" value="T3SS_Flik_C"/>
    <property type="match status" value="1"/>
</dbReference>
<feature type="region of interest" description="Disordered" evidence="1">
    <location>
        <begin position="358"/>
        <end position="429"/>
    </location>
</feature>
<protein>
    <submittedName>
        <fullName evidence="3">Flagellar hook-length control protein FliK</fullName>
    </submittedName>
</protein>
<feature type="compositionally biased region" description="Basic and acidic residues" evidence="1">
    <location>
        <begin position="78"/>
        <end position="107"/>
    </location>
</feature>
<keyword evidence="4" id="KW-1185">Reference proteome</keyword>
<gene>
    <name evidence="3" type="ORF">GCM10007857_18890</name>
</gene>
<keyword evidence="3" id="KW-0969">Cilium</keyword>
<feature type="region of interest" description="Disordered" evidence="1">
    <location>
        <begin position="59"/>
        <end position="108"/>
    </location>
</feature>
<accession>A0ABQ6ASI2</accession>
<dbReference type="EMBL" id="BSOW01000005">
    <property type="protein sequence ID" value="GLR85179.1"/>
    <property type="molecule type" value="Genomic_DNA"/>
</dbReference>
<evidence type="ECO:0000259" key="2">
    <source>
        <dbReference type="Pfam" id="PF02120"/>
    </source>
</evidence>
<dbReference type="InterPro" id="IPR038610">
    <property type="entry name" value="FliK-like_C_sf"/>
</dbReference>
<dbReference type="Proteomes" id="UP001156905">
    <property type="component" value="Unassembled WGS sequence"/>
</dbReference>
<comment type="caution">
    <text evidence="3">The sequence shown here is derived from an EMBL/GenBank/DDBJ whole genome shotgun (WGS) entry which is preliminary data.</text>
</comment>